<dbReference type="SUPFAM" id="SSF51735">
    <property type="entry name" value="NAD(P)-binding Rossmann-fold domains"/>
    <property type="match status" value="1"/>
</dbReference>
<protein>
    <recommendedName>
        <fullName evidence="2">D-isomer specific 2-hydroxyacid dehydrogenase NAD-binding domain-containing protein</fullName>
    </recommendedName>
</protein>
<name>A0A382VVG3_9ZZZZ</name>
<evidence type="ECO:0008006" key="2">
    <source>
        <dbReference type="Google" id="ProtNLM"/>
    </source>
</evidence>
<proteinExistence type="predicted"/>
<evidence type="ECO:0000313" key="1">
    <source>
        <dbReference type="EMBL" id="SVD50507.1"/>
    </source>
</evidence>
<dbReference type="AlphaFoldDB" id="A0A382VVG3"/>
<dbReference type="InterPro" id="IPR036291">
    <property type="entry name" value="NAD(P)-bd_dom_sf"/>
</dbReference>
<reference evidence="1" key="1">
    <citation type="submission" date="2018-05" db="EMBL/GenBank/DDBJ databases">
        <authorList>
            <person name="Lanie J.A."/>
            <person name="Ng W.-L."/>
            <person name="Kazmierczak K.M."/>
            <person name="Andrzejewski T.M."/>
            <person name="Davidsen T.M."/>
            <person name="Wayne K.J."/>
            <person name="Tettelin H."/>
            <person name="Glass J.I."/>
            <person name="Rusch D."/>
            <person name="Podicherti R."/>
            <person name="Tsui H.-C.T."/>
            <person name="Winkler M.E."/>
        </authorList>
    </citation>
    <scope>NUCLEOTIDE SEQUENCE</scope>
</reference>
<accession>A0A382VVG3</accession>
<sequence>MREDLDYLRSWIDEILSTIDELNRKKNDSDILVFMIGNTAQNIGKGRPYITPIREIYNGYVYGTIVYSQTQAIILSKMIDGHVDFIFIDSEKKLPVNKKPDHKPFKHFKLDDLNLNKDGLIEYGNISSVCSNVIKKSHMFAYKGNDISVDTTWLFLIEKFRELSGKKILLYGSGNIGNKLALKLVECGCEVVVVTRN</sequence>
<organism evidence="1">
    <name type="scientific">marine metagenome</name>
    <dbReference type="NCBI Taxonomy" id="408172"/>
    <lineage>
        <taxon>unclassified sequences</taxon>
        <taxon>metagenomes</taxon>
        <taxon>ecological metagenomes</taxon>
    </lineage>
</organism>
<feature type="non-terminal residue" evidence="1">
    <location>
        <position position="197"/>
    </location>
</feature>
<gene>
    <name evidence="1" type="ORF">METZ01_LOCUS403361</name>
</gene>
<dbReference type="Gene3D" id="3.40.50.720">
    <property type="entry name" value="NAD(P)-binding Rossmann-like Domain"/>
    <property type="match status" value="1"/>
</dbReference>
<dbReference type="EMBL" id="UINC01154947">
    <property type="protein sequence ID" value="SVD50507.1"/>
    <property type="molecule type" value="Genomic_DNA"/>
</dbReference>